<dbReference type="InterPro" id="IPR006225">
    <property type="entry name" value="PsdUridine_synth_RluC/D"/>
</dbReference>
<dbReference type="Proteomes" id="UP000628017">
    <property type="component" value="Unassembled WGS sequence"/>
</dbReference>
<comment type="function">
    <text evidence="9">Responsible for synthesis of pseudouridine from uracil.</text>
</comment>
<comment type="similarity">
    <text evidence="1 9">Belongs to the pseudouridine synthase RluA family.</text>
</comment>
<comment type="catalytic activity">
    <reaction evidence="5">
        <text>uridine(32) in tRNA = pseudouridine(32) in tRNA</text>
        <dbReference type="Rhea" id="RHEA:42544"/>
        <dbReference type="Rhea" id="RHEA-COMP:10107"/>
        <dbReference type="Rhea" id="RHEA-COMP:10108"/>
        <dbReference type="ChEBI" id="CHEBI:65314"/>
        <dbReference type="ChEBI" id="CHEBI:65315"/>
        <dbReference type="EC" id="5.4.99.28"/>
    </reaction>
</comment>
<dbReference type="Gene3D" id="3.30.2350.10">
    <property type="entry name" value="Pseudouridine synthase"/>
    <property type="match status" value="1"/>
</dbReference>
<dbReference type="InterPro" id="IPR020103">
    <property type="entry name" value="PsdUridine_synth_cat_dom_sf"/>
</dbReference>
<evidence type="ECO:0000256" key="5">
    <source>
        <dbReference type="ARBA" id="ARBA00036184"/>
    </source>
</evidence>
<dbReference type="GO" id="GO:0000455">
    <property type="term" value="P:enzyme-directed rRNA pseudouridine synthesis"/>
    <property type="evidence" value="ECO:0007669"/>
    <property type="project" value="TreeGrafter"/>
</dbReference>
<dbReference type="GO" id="GO:0160151">
    <property type="term" value="F:tRNA pseudouridine(32) synthase activity"/>
    <property type="evidence" value="ECO:0007669"/>
    <property type="project" value="UniProtKB-EC"/>
</dbReference>
<dbReference type="PROSITE" id="PS01129">
    <property type="entry name" value="PSI_RLU"/>
    <property type="match status" value="1"/>
</dbReference>
<dbReference type="RefSeq" id="WP_188678248.1">
    <property type="nucleotide sequence ID" value="NZ_BMKA01000007.1"/>
</dbReference>
<comment type="function">
    <text evidence="7">Dual specificity enzyme that catalyzes the synthesis of pseudouridine from uracil-746 in 23S ribosomal RNA and from uracil-32 in the anticodon stem and loop of transfer RNAs.</text>
</comment>
<comment type="caution">
    <text evidence="12">The sequence shown here is derived from an EMBL/GenBank/DDBJ whole genome shotgun (WGS) entry which is preliminary data.</text>
</comment>
<dbReference type="GO" id="GO:0008033">
    <property type="term" value="P:tRNA processing"/>
    <property type="evidence" value="ECO:0007669"/>
    <property type="project" value="UniProtKB-KW"/>
</dbReference>
<dbReference type="InterPro" id="IPR050188">
    <property type="entry name" value="RluA_PseudoU_synthase"/>
</dbReference>
<gene>
    <name evidence="12" type="primary">rluA</name>
    <name evidence="12" type="ORF">GCM10011498_34350</name>
</gene>
<dbReference type="GO" id="GO:0003723">
    <property type="term" value="F:RNA binding"/>
    <property type="evidence" value="ECO:0007669"/>
    <property type="project" value="InterPro"/>
</dbReference>
<feature type="domain" description="Pseudouridine synthase RsuA/RluA-like" evidence="11">
    <location>
        <begin position="22"/>
        <end position="168"/>
    </location>
</feature>
<name>A0A916R2L7_9RHOB</name>
<dbReference type="Pfam" id="PF00849">
    <property type="entry name" value="PseudoU_synth_2"/>
    <property type="match status" value="1"/>
</dbReference>
<dbReference type="NCBIfam" id="TIGR00005">
    <property type="entry name" value="rluA_subfam"/>
    <property type="match status" value="1"/>
</dbReference>
<comment type="catalytic activity">
    <reaction evidence="9">
        <text>a uridine in RNA = a pseudouridine in RNA</text>
        <dbReference type="Rhea" id="RHEA:48348"/>
        <dbReference type="Rhea" id="RHEA-COMP:12068"/>
        <dbReference type="Rhea" id="RHEA-COMP:12069"/>
        <dbReference type="ChEBI" id="CHEBI:65314"/>
        <dbReference type="ChEBI" id="CHEBI:65315"/>
    </reaction>
</comment>
<dbReference type="PANTHER" id="PTHR21600:SF91">
    <property type="entry name" value="DUAL-SPECIFICITY RNA PSEUDOURIDINE SYNTHASE RLUA"/>
    <property type="match status" value="1"/>
</dbReference>
<comment type="catalytic activity">
    <reaction evidence="6">
        <text>uridine(746) in 23S rRNA = pseudouridine(746) in 23S rRNA</text>
        <dbReference type="Rhea" id="RHEA:42548"/>
        <dbReference type="Rhea" id="RHEA-COMP:10109"/>
        <dbReference type="Rhea" id="RHEA-COMP:10110"/>
        <dbReference type="ChEBI" id="CHEBI:65314"/>
        <dbReference type="ChEBI" id="CHEBI:65315"/>
        <dbReference type="EC" id="5.4.99.29"/>
    </reaction>
</comment>
<dbReference type="SUPFAM" id="SSF55120">
    <property type="entry name" value="Pseudouridine synthase"/>
    <property type="match status" value="1"/>
</dbReference>
<evidence type="ECO:0000256" key="4">
    <source>
        <dbReference type="ARBA" id="ARBA00023235"/>
    </source>
</evidence>
<proteinExistence type="inferred from homology"/>
<evidence type="ECO:0000259" key="11">
    <source>
        <dbReference type="Pfam" id="PF00849"/>
    </source>
</evidence>
<dbReference type="InterPro" id="IPR006224">
    <property type="entry name" value="PsdUridine_synth_RluA-like_CS"/>
</dbReference>
<feature type="region of interest" description="Disordered" evidence="10">
    <location>
        <begin position="107"/>
        <end position="133"/>
    </location>
</feature>
<dbReference type="InterPro" id="IPR006145">
    <property type="entry name" value="PsdUridine_synth_RsuA/RluA"/>
</dbReference>
<protein>
    <recommendedName>
        <fullName evidence="9">Pseudouridine synthase</fullName>
        <ecNumber evidence="9">5.4.99.-</ecNumber>
    </recommendedName>
</protein>
<evidence type="ECO:0000256" key="6">
    <source>
        <dbReference type="ARBA" id="ARBA00036916"/>
    </source>
</evidence>
<accession>A0A916R2L7</accession>
<keyword evidence="4 9" id="KW-0413">Isomerase</keyword>
<dbReference type="PANTHER" id="PTHR21600">
    <property type="entry name" value="MITOCHONDRIAL RNA PSEUDOURIDINE SYNTHASE"/>
    <property type="match status" value="1"/>
</dbReference>
<evidence type="ECO:0000313" key="12">
    <source>
        <dbReference type="EMBL" id="GGA30316.1"/>
    </source>
</evidence>
<sequence>MKPPFQYMPPTDPVQVLYRDDDLLFVDKPAGLLSVPGRLPEHKDSLLNRLQAEDPQVRLVHRLDMDTSGVMVFARTAAAQRALNWQFETRSAAKTYIAEISGHPRAESGTIDAPVMKDWPNRPLQKIDPEGKPSRTDWRVMRRLAQTTLVELIPLTGRSHQLRLHMAHIGHAIVGDRFYATPDVAESSPRLHLHAYQLTCELPTSGAAYTAAAPCAFAREFTNP</sequence>
<dbReference type="EC" id="5.4.99.-" evidence="9"/>
<reference evidence="12" key="2">
    <citation type="submission" date="2020-09" db="EMBL/GenBank/DDBJ databases">
        <authorList>
            <person name="Sun Q."/>
            <person name="Zhou Y."/>
        </authorList>
    </citation>
    <scope>NUCLEOTIDE SEQUENCE</scope>
    <source>
        <strain evidence="12">CGMCC 1.15880</strain>
    </source>
</reference>
<evidence type="ECO:0000256" key="8">
    <source>
        <dbReference type="PIRSR" id="PIRSR606225-1"/>
    </source>
</evidence>
<dbReference type="GO" id="GO:0160142">
    <property type="term" value="F:23S rRNA pseudouridine(746) synthase activity"/>
    <property type="evidence" value="ECO:0007669"/>
    <property type="project" value="UniProtKB-EC"/>
</dbReference>
<dbReference type="EMBL" id="BMKA01000007">
    <property type="protein sequence ID" value="GGA30316.1"/>
    <property type="molecule type" value="Genomic_DNA"/>
</dbReference>
<keyword evidence="3" id="KW-0819">tRNA processing</keyword>
<keyword evidence="13" id="KW-1185">Reference proteome</keyword>
<evidence type="ECO:0000256" key="10">
    <source>
        <dbReference type="SAM" id="MobiDB-lite"/>
    </source>
</evidence>
<evidence type="ECO:0000313" key="13">
    <source>
        <dbReference type="Proteomes" id="UP000628017"/>
    </source>
</evidence>
<evidence type="ECO:0000256" key="1">
    <source>
        <dbReference type="ARBA" id="ARBA00010876"/>
    </source>
</evidence>
<dbReference type="CDD" id="cd02869">
    <property type="entry name" value="PseudoU_synth_RluA_like"/>
    <property type="match status" value="1"/>
</dbReference>
<evidence type="ECO:0000256" key="2">
    <source>
        <dbReference type="ARBA" id="ARBA00022552"/>
    </source>
</evidence>
<reference evidence="12" key="1">
    <citation type="journal article" date="2014" name="Int. J. Syst. Evol. Microbiol.">
        <title>Complete genome sequence of Corynebacterium casei LMG S-19264T (=DSM 44701T), isolated from a smear-ripened cheese.</title>
        <authorList>
            <consortium name="US DOE Joint Genome Institute (JGI-PGF)"/>
            <person name="Walter F."/>
            <person name="Albersmeier A."/>
            <person name="Kalinowski J."/>
            <person name="Ruckert C."/>
        </authorList>
    </citation>
    <scope>NUCLEOTIDE SEQUENCE</scope>
    <source>
        <strain evidence="12">CGMCC 1.15880</strain>
    </source>
</reference>
<dbReference type="AlphaFoldDB" id="A0A916R2L7"/>
<evidence type="ECO:0000256" key="3">
    <source>
        <dbReference type="ARBA" id="ARBA00022694"/>
    </source>
</evidence>
<evidence type="ECO:0000256" key="7">
    <source>
        <dbReference type="ARBA" id="ARBA00037305"/>
    </source>
</evidence>
<keyword evidence="2" id="KW-0698">rRNA processing</keyword>
<evidence type="ECO:0000256" key="9">
    <source>
        <dbReference type="RuleBase" id="RU362028"/>
    </source>
</evidence>
<feature type="active site" evidence="8">
    <location>
        <position position="64"/>
    </location>
</feature>
<organism evidence="12 13">
    <name type="scientific">Neptunicoccus cionae</name>
    <dbReference type="NCBI Taxonomy" id="2035344"/>
    <lineage>
        <taxon>Bacteria</taxon>
        <taxon>Pseudomonadati</taxon>
        <taxon>Pseudomonadota</taxon>
        <taxon>Alphaproteobacteria</taxon>
        <taxon>Rhodobacterales</taxon>
        <taxon>Paracoccaceae</taxon>
        <taxon>Neptunicoccus</taxon>
    </lineage>
</organism>